<proteinExistence type="predicted"/>
<dbReference type="EMBL" id="DTCA01000064">
    <property type="protein sequence ID" value="HGM07158.1"/>
    <property type="molecule type" value="Genomic_DNA"/>
</dbReference>
<dbReference type="AlphaFoldDB" id="A0A7C4D1H5"/>
<gene>
    <name evidence="1" type="ORF">ENU31_01935</name>
</gene>
<protein>
    <submittedName>
        <fullName evidence="1">Uncharacterized protein</fullName>
    </submittedName>
</protein>
<sequence length="228" mass="25768">MKCSQQGILSYTLLNDVKAMEKIFEIYIVTNIDIISCRQILQVIESHKRKVHLLCGGLGACIDVIQVIDKGVGITKIHDDDYITKLLKQYGHYSSGKWISIEGLCIAGIDAKNPIQNMERISNTLPRDCEIYLIFSTYNLTNTKCEKSKVMGREIDIGLPKDVITRFLEGVEKPLIYVSCSDLANDTCIYTLKKNMIYVAISKYCQLTGLKINKKDAEVFIEVNEVLC</sequence>
<organism evidence="1">
    <name type="scientific">Ignisphaera aggregans</name>
    <dbReference type="NCBI Taxonomy" id="334771"/>
    <lineage>
        <taxon>Archaea</taxon>
        <taxon>Thermoproteota</taxon>
        <taxon>Thermoprotei</taxon>
        <taxon>Desulfurococcales</taxon>
        <taxon>Desulfurococcaceae</taxon>
        <taxon>Ignisphaera</taxon>
    </lineage>
</organism>
<accession>A0A7C4D1H5</accession>
<name>A0A7C4D1H5_9CREN</name>
<comment type="caution">
    <text evidence="1">The sequence shown here is derived from an EMBL/GenBank/DDBJ whole genome shotgun (WGS) entry which is preliminary data.</text>
</comment>
<reference evidence="1" key="1">
    <citation type="journal article" date="2020" name="mSystems">
        <title>Genome- and Community-Level Interaction Insights into Carbon Utilization and Element Cycling Functions of Hydrothermarchaeota in Hydrothermal Sediment.</title>
        <authorList>
            <person name="Zhou Z."/>
            <person name="Liu Y."/>
            <person name="Xu W."/>
            <person name="Pan J."/>
            <person name="Luo Z.H."/>
            <person name="Li M."/>
        </authorList>
    </citation>
    <scope>NUCLEOTIDE SEQUENCE [LARGE SCALE GENOMIC DNA]</scope>
    <source>
        <strain evidence="1">SpSt-658</strain>
    </source>
</reference>
<evidence type="ECO:0000313" key="1">
    <source>
        <dbReference type="EMBL" id="HGM07158.1"/>
    </source>
</evidence>